<dbReference type="CDD" id="cd18793">
    <property type="entry name" value="SF2_C_SNF"/>
    <property type="match status" value="1"/>
</dbReference>
<evidence type="ECO:0000313" key="5">
    <source>
        <dbReference type="EMBL" id="GMI20862.1"/>
    </source>
</evidence>
<dbReference type="Proteomes" id="UP001165060">
    <property type="component" value="Unassembled WGS sequence"/>
</dbReference>
<evidence type="ECO:0000256" key="1">
    <source>
        <dbReference type="ARBA" id="ARBA00022801"/>
    </source>
</evidence>
<dbReference type="InterPro" id="IPR044972">
    <property type="entry name" value="Mot1"/>
</dbReference>
<feature type="compositionally biased region" description="Basic and acidic residues" evidence="2">
    <location>
        <begin position="1308"/>
        <end position="1319"/>
    </location>
</feature>
<dbReference type="Gene3D" id="3.40.50.10810">
    <property type="entry name" value="Tandem AAA-ATPase domain"/>
    <property type="match status" value="1"/>
</dbReference>
<dbReference type="SUPFAM" id="SSF48371">
    <property type="entry name" value="ARM repeat"/>
    <property type="match status" value="1"/>
</dbReference>
<accession>A0ABQ6M727</accession>
<keyword evidence="6" id="KW-1185">Reference proteome</keyword>
<dbReference type="PANTHER" id="PTHR36498:SF1">
    <property type="entry name" value="TATA-BINDING PROTEIN-ASSOCIATED FACTOR 172"/>
    <property type="match status" value="1"/>
</dbReference>
<feature type="compositionally biased region" description="Acidic residues" evidence="2">
    <location>
        <begin position="1296"/>
        <end position="1307"/>
    </location>
</feature>
<gene>
    <name evidence="5" type="ORF">TeGR_g7958</name>
</gene>
<dbReference type="InterPro" id="IPR014001">
    <property type="entry name" value="Helicase_ATP-bd"/>
</dbReference>
<dbReference type="InterPro" id="IPR027417">
    <property type="entry name" value="P-loop_NTPase"/>
</dbReference>
<name>A0ABQ6M727_9STRA</name>
<dbReference type="SUPFAM" id="SSF52540">
    <property type="entry name" value="P-loop containing nucleoside triphosphate hydrolases"/>
    <property type="match status" value="2"/>
</dbReference>
<dbReference type="PROSITE" id="PS51192">
    <property type="entry name" value="HELICASE_ATP_BIND_1"/>
    <property type="match status" value="1"/>
</dbReference>
<dbReference type="InterPro" id="IPR000330">
    <property type="entry name" value="SNF2_N"/>
</dbReference>
<organism evidence="5 6">
    <name type="scientific">Tetraparma gracilis</name>
    <dbReference type="NCBI Taxonomy" id="2962635"/>
    <lineage>
        <taxon>Eukaryota</taxon>
        <taxon>Sar</taxon>
        <taxon>Stramenopiles</taxon>
        <taxon>Ochrophyta</taxon>
        <taxon>Bolidophyceae</taxon>
        <taxon>Parmales</taxon>
        <taxon>Triparmaceae</taxon>
        <taxon>Tetraparma</taxon>
    </lineage>
</organism>
<dbReference type="InterPro" id="IPR011989">
    <property type="entry name" value="ARM-like"/>
</dbReference>
<dbReference type="PANTHER" id="PTHR36498">
    <property type="entry name" value="TATA-BINDING PROTEIN-ASSOCIATED FACTOR 172"/>
    <property type="match status" value="1"/>
</dbReference>
<evidence type="ECO:0000256" key="2">
    <source>
        <dbReference type="SAM" id="MobiDB-lite"/>
    </source>
</evidence>
<dbReference type="SMART" id="SM00487">
    <property type="entry name" value="DEXDc"/>
    <property type="match status" value="1"/>
</dbReference>
<dbReference type="Gene3D" id="1.25.10.10">
    <property type="entry name" value="Leucine-rich Repeat Variant"/>
    <property type="match status" value="1"/>
</dbReference>
<evidence type="ECO:0000259" key="3">
    <source>
        <dbReference type="PROSITE" id="PS51192"/>
    </source>
</evidence>
<dbReference type="InterPro" id="IPR049730">
    <property type="entry name" value="SNF2/RAD54-like_C"/>
</dbReference>
<keyword evidence="1" id="KW-0378">Hydrolase</keyword>
<evidence type="ECO:0000313" key="6">
    <source>
        <dbReference type="Proteomes" id="UP001165060"/>
    </source>
</evidence>
<evidence type="ECO:0000259" key="4">
    <source>
        <dbReference type="PROSITE" id="PS51194"/>
    </source>
</evidence>
<comment type="caution">
    <text evidence="5">The sequence shown here is derived from an EMBL/GenBank/DDBJ whole genome shotgun (WGS) entry which is preliminary data.</text>
</comment>
<dbReference type="Pfam" id="PF00176">
    <property type="entry name" value="SNF2-rel_dom"/>
    <property type="match status" value="1"/>
</dbReference>
<reference evidence="5 6" key="1">
    <citation type="journal article" date="2023" name="Commun. Biol.">
        <title>Genome analysis of Parmales, the sister group of diatoms, reveals the evolutionary specialization of diatoms from phago-mixotrophs to photoautotrophs.</title>
        <authorList>
            <person name="Ban H."/>
            <person name="Sato S."/>
            <person name="Yoshikawa S."/>
            <person name="Yamada K."/>
            <person name="Nakamura Y."/>
            <person name="Ichinomiya M."/>
            <person name="Sato N."/>
            <person name="Blanc-Mathieu R."/>
            <person name="Endo H."/>
            <person name="Kuwata A."/>
            <person name="Ogata H."/>
        </authorList>
    </citation>
    <scope>NUCLEOTIDE SEQUENCE [LARGE SCALE GENOMIC DNA]</scope>
</reference>
<dbReference type="InterPro" id="IPR016024">
    <property type="entry name" value="ARM-type_fold"/>
</dbReference>
<protein>
    <submittedName>
        <fullName evidence="5">Uncharacterized protein</fullName>
    </submittedName>
</protein>
<dbReference type="InterPro" id="IPR001650">
    <property type="entry name" value="Helicase_C-like"/>
</dbReference>
<dbReference type="Pfam" id="PF00271">
    <property type="entry name" value="Helicase_C"/>
    <property type="match status" value="1"/>
</dbReference>
<dbReference type="SMART" id="SM00490">
    <property type="entry name" value="HELICc"/>
    <property type="match status" value="1"/>
</dbReference>
<dbReference type="Gene3D" id="3.40.50.300">
    <property type="entry name" value="P-loop containing nucleotide triphosphate hydrolases"/>
    <property type="match status" value="1"/>
</dbReference>
<sequence length="1496" mass="160442">MRLIHTPPSPQHLSQATSVLSNHLRSCSPPSLWLCLGHLTSFLYDPSSLTRSSAASALASLSKVIPAAERSKFLSLPYASSEALSLSLFETPAPLAAAPLLFSGTSYKPLHEAFVDSASTPAERLERQRIILKERLGLGLGADEKQAITYNVDTTALLSVSDFSPPSKRAKADPDEQLPPSALSKLLLQTLSSPSSESSLHSTPMQLVYSDLLTSLLSPLYTRRHGALLALSCLLRAISTPPSTDLTCRILAVLVLERFGDYSSTPTIHVNRELAAQTLAYIYRNVPSSDKTKLWTSLTHLASLPDSPDVLHGVLLCFKYTVLFAPASSITPPFLSSLQSNLSSPNDSVASAACQTLTSLYSSTSHTALAAPYCSRADVSSILSSLDPLSHSLLSFLSLLSKLPPAPPPPPLLSKLLQLLAHDTAAVRSTAAAVLSASTTPSLLPPVAVPTFRLLLSSQAQEPSLVALWGKLVSIWAPEHRLTLVEVLLTLQQLLPPNIDAVVALGKLLVPLLRAQFDEAGLPALRFVLGSGRVSRRSYVAWLVLLVHLGGDRGAELAPLVANRMEGASGFDDTLESENLLLMGLRAALLGNPSLPSSAAPPPPPTKSASLSVDDMRLSSLVSTCLFLKGSHKGRKLTPLIRPVMTSVLNETDATYGDLNDAGVMAIVDEGGKPGKSVAAKVVDLAATSNANARRCLRLIVQKTSATQPVCGEGGICHSICATLGGSGASFAAPSQEALGKALNLLHCVADVLASADVALATCAVPNLAAVSTDHPSEPTRSLATLSLATLARHPAALDSMLPTLKDSLGDIGNDARRENGSAVLLAILRALGVDVKERVCDLLGMVMGGMGDVREVVSKSCAEMFAMLIRVAPLVPVQGDASGDNAVIRHLIHGKPLPPVEVGAALAAKMKGVVLRKYQSEGVTWLNFLMDVNLNGILSDEMGLGKTLQSLVAIAMRHEKEKAGQEGVSLIVCPSTLVDHWVGEVGKFFKDGVFRCVGYGGGVKERREKKKLVEAGGVNLIVTSYSVLRNELAFLTGRPYLCAVLDEGHLLKNPNTATAKAARKVRAKHKVILSGTPVQNRVQELWAAFDFLMPNFLGSERTFQREYGKVIGESLKEGEEQLLVGEAKVKLKQLHQQVLPFILRREKKDVLSELPNKVITDIACDLSTAQRRMYAAFVGKREKMLKGAIDAAGKPEGGGDTNVFKALLFLRLLCVHPSLVSGGAEEDDGGEEFLDGGLKYDKLEHSGKLTALKELLFSSGIGSAIVGADNDVTAVYVNADLEERKIEADDRNQGDEGEDQADEQEEQERQDTEAENKVVRRKDGKRNKCLVFAQHTKALDVVENYLLKPFMPNTKYLRLDGRVASGDRFNIAKRFNEDDDVQVLLLTTKVGGLGLNLTGANIVVFLENAWNPVDDLQAMDRCHRIGQTESVNVYRIVTKGTVEEKIMKMQRAKVAQSDAVVTSENSSMFAMGTDRLLDLFNANFSISDQASSHVP</sequence>
<dbReference type="PROSITE" id="PS51194">
    <property type="entry name" value="HELICASE_CTER"/>
    <property type="match status" value="1"/>
</dbReference>
<feature type="domain" description="Helicase C-terminal" evidence="4">
    <location>
        <begin position="1305"/>
        <end position="1469"/>
    </location>
</feature>
<feature type="domain" description="Helicase ATP-binding" evidence="3">
    <location>
        <begin position="928"/>
        <end position="1096"/>
    </location>
</feature>
<proteinExistence type="predicted"/>
<dbReference type="EMBL" id="BRYB01001222">
    <property type="protein sequence ID" value="GMI20862.1"/>
    <property type="molecule type" value="Genomic_DNA"/>
</dbReference>
<dbReference type="InterPro" id="IPR038718">
    <property type="entry name" value="SNF2-like_sf"/>
</dbReference>
<feature type="region of interest" description="Disordered" evidence="2">
    <location>
        <begin position="1287"/>
        <end position="1321"/>
    </location>
</feature>